<accession>A0ABS3LVK4</accession>
<dbReference type="EMBL" id="JAFVMF010000008">
    <property type="protein sequence ID" value="MBO1359896.1"/>
    <property type="molecule type" value="Genomic_DNA"/>
</dbReference>
<proteinExistence type="predicted"/>
<dbReference type="RefSeq" id="WP_207881219.1">
    <property type="nucleotide sequence ID" value="NZ_JAFVMF010000008.1"/>
</dbReference>
<organism evidence="1 2">
    <name type="scientific">Acetobacter sacchari</name>
    <dbReference type="NCBI Taxonomy" id="2661687"/>
    <lineage>
        <taxon>Bacteria</taxon>
        <taxon>Pseudomonadati</taxon>
        <taxon>Pseudomonadota</taxon>
        <taxon>Alphaproteobacteria</taxon>
        <taxon>Acetobacterales</taxon>
        <taxon>Acetobacteraceae</taxon>
        <taxon>Acetobacter</taxon>
    </lineage>
</organism>
<gene>
    <name evidence="1" type="ORF">J2D73_08820</name>
</gene>
<evidence type="ECO:0000313" key="1">
    <source>
        <dbReference type="EMBL" id="MBO1359896.1"/>
    </source>
</evidence>
<dbReference type="Proteomes" id="UP000664771">
    <property type="component" value="Unassembled WGS sequence"/>
</dbReference>
<evidence type="ECO:0000313" key="2">
    <source>
        <dbReference type="Proteomes" id="UP000664771"/>
    </source>
</evidence>
<name>A0ABS3LVK4_9PROT</name>
<comment type="caution">
    <text evidence="1">The sequence shown here is derived from an EMBL/GenBank/DDBJ whole genome shotgun (WGS) entry which is preliminary data.</text>
</comment>
<sequence length="55" mass="6041">MTKTQLLPGTAYYGRSGQKLMTASPLFRNGVALDQNALRLEAKRVVYGISRRAGN</sequence>
<reference evidence="1 2" key="1">
    <citation type="submission" date="2021-03" db="EMBL/GenBank/DDBJ databases">
        <title>The complete genome sequence of Acetobacter sacchari TBRC 11175.</title>
        <authorList>
            <person name="Charoenyingcharoen P."/>
            <person name="Yukphan P."/>
        </authorList>
    </citation>
    <scope>NUCLEOTIDE SEQUENCE [LARGE SCALE GENOMIC DNA]</scope>
    <source>
        <strain evidence="1 2">TBRC 11175</strain>
    </source>
</reference>
<protein>
    <submittedName>
        <fullName evidence="1">Uncharacterized protein</fullName>
    </submittedName>
</protein>
<keyword evidence="2" id="KW-1185">Reference proteome</keyword>